<evidence type="ECO:0000256" key="1">
    <source>
        <dbReference type="SAM" id="SignalP"/>
    </source>
</evidence>
<dbReference type="Gene3D" id="3.40.50.1460">
    <property type="match status" value="1"/>
</dbReference>
<evidence type="ECO:0000313" key="2">
    <source>
        <dbReference type="EMBL" id="SEH04270.1"/>
    </source>
</evidence>
<dbReference type="RefSeq" id="WP_103918357.1">
    <property type="nucleotide sequence ID" value="NZ_FMSV02000033.1"/>
</dbReference>
<keyword evidence="1" id="KW-0732">Signal</keyword>
<dbReference type="Proteomes" id="UP000236724">
    <property type="component" value="Unassembled WGS sequence"/>
</dbReference>
<dbReference type="AlphaFoldDB" id="A0A1H6F2C3"/>
<reference evidence="2 3" key="1">
    <citation type="submission" date="2016-10" db="EMBL/GenBank/DDBJ databases">
        <authorList>
            <person name="de Groot N.N."/>
        </authorList>
    </citation>
    <scope>NUCLEOTIDE SEQUENCE [LARGE SCALE GENOMIC DNA]</scope>
    <source>
        <strain evidence="2">MBHS1</strain>
    </source>
</reference>
<evidence type="ECO:0000313" key="3">
    <source>
        <dbReference type="Proteomes" id="UP000236724"/>
    </source>
</evidence>
<keyword evidence="3" id="KW-1185">Reference proteome</keyword>
<dbReference type="EMBL" id="FMSV02000033">
    <property type="protein sequence ID" value="SEH04270.1"/>
    <property type="molecule type" value="Genomic_DNA"/>
</dbReference>
<accession>A0A1H6F2C3</accession>
<evidence type="ECO:0008006" key="4">
    <source>
        <dbReference type="Google" id="ProtNLM"/>
    </source>
</evidence>
<sequence>MKLSLLFVFVILSCRNVTALDLNDIMIGHWNIQNSGYLSDIHTEYGVVEIYSDNTFKLVSGTFGAIGMGSNGFCSHIENSAKYRVLTPSLVEFIHINQTVENKVIPDVLEIIPDKIILRNIAGGGCGALGYTPISILTRIENSTTEQTTTNPPISPSPTATGQAIIIAAGGAHPNNTLFRYSNDFTQRMYRLLRMRGYSDEDIIYLNPHAPDIVPVDGYLEADKQDFDLFDPQAEIEQAFAQARLRLQAGQQFVLYVHGHARVGHLDIRPPYELSAQQLRQQLDSLPADVEQIIILDTCFSGSFIAALAAPGRTLLTSTDDASYTWNSEYTSFSDLLIRDLRRGKTLGEIFPLIHQKLSQLSGRHQAQTPWLDDDGDGLFSTQDGTRTANMCLGSCDVHGNQIPEITQIQPSQEISSNIALLWAEINQSHETIRKVRAILRSPTTSGGDYQGQDTAFGRIEVDLPYDATTNRFQASYDRFCTQGLWDLFYQAQSDDGSWSDIKEGQIRQTQNPDTPVCQTNVSIEILLNKFVYQPGDNFSLGMQVDGQQTVTPYIAIILPDGSFVTYSYNLGFSFPNALYPYRETLDLDGLRTYPILNFPMSAGLPSGEYQACGVLLEPQVVDVLNIENWLSIDCVDFGL</sequence>
<protein>
    <recommendedName>
        <fullName evidence="4">Caspase domain protein</fullName>
    </recommendedName>
</protein>
<proteinExistence type="predicted"/>
<organism evidence="2 3">
    <name type="scientific">Candidatus Venteria ishoeyi</name>
    <dbReference type="NCBI Taxonomy" id="1899563"/>
    <lineage>
        <taxon>Bacteria</taxon>
        <taxon>Pseudomonadati</taxon>
        <taxon>Pseudomonadota</taxon>
        <taxon>Gammaproteobacteria</taxon>
        <taxon>Thiotrichales</taxon>
        <taxon>Thiotrichaceae</taxon>
        <taxon>Venteria</taxon>
    </lineage>
</organism>
<name>A0A1H6F2C3_9GAMM</name>
<feature type="signal peptide" evidence="1">
    <location>
        <begin position="1"/>
        <end position="19"/>
    </location>
</feature>
<gene>
    <name evidence="2" type="ORF">MBHS_00116</name>
</gene>
<dbReference type="OrthoDB" id="345222at2"/>
<feature type="chain" id="PRO_5014595460" description="Caspase domain protein" evidence="1">
    <location>
        <begin position="20"/>
        <end position="640"/>
    </location>
</feature>